<dbReference type="GO" id="GO:0016592">
    <property type="term" value="C:mediator complex"/>
    <property type="evidence" value="ECO:0007669"/>
    <property type="project" value="InterPro"/>
</dbReference>
<dbReference type="GO" id="GO:0070847">
    <property type="term" value="C:core mediator complex"/>
    <property type="evidence" value="ECO:0007669"/>
    <property type="project" value="TreeGrafter"/>
</dbReference>
<protein>
    <recommendedName>
        <fullName evidence="3 8">Mediator of RNA polymerase II transcription subunit 4</fullName>
    </recommendedName>
    <alternativeName>
        <fullName evidence="7 8">Mediator complex subunit 4</fullName>
    </alternativeName>
</protein>
<evidence type="ECO:0000313" key="11">
    <source>
        <dbReference type="Proteomes" id="UP000321518"/>
    </source>
</evidence>
<dbReference type="GO" id="GO:0006357">
    <property type="term" value="P:regulation of transcription by RNA polymerase II"/>
    <property type="evidence" value="ECO:0007669"/>
    <property type="project" value="InterPro"/>
</dbReference>
<evidence type="ECO:0000256" key="8">
    <source>
        <dbReference type="RuleBase" id="RU364141"/>
    </source>
</evidence>
<evidence type="ECO:0000256" key="3">
    <source>
        <dbReference type="ARBA" id="ARBA00020629"/>
    </source>
</evidence>
<feature type="compositionally biased region" description="Acidic residues" evidence="9">
    <location>
        <begin position="276"/>
        <end position="291"/>
    </location>
</feature>
<name>A0A511KJ31_RHOTO</name>
<evidence type="ECO:0000256" key="1">
    <source>
        <dbReference type="ARBA" id="ARBA00004123"/>
    </source>
</evidence>
<dbReference type="PANTHER" id="PTHR13208:SF2">
    <property type="entry name" value="MEDIATOR OF RNA POLYMERASE II TRANSCRIPTION SUBUNIT 4"/>
    <property type="match status" value="1"/>
</dbReference>
<evidence type="ECO:0000313" key="10">
    <source>
        <dbReference type="EMBL" id="GEM10398.1"/>
    </source>
</evidence>
<keyword evidence="4 8" id="KW-0805">Transcription regulation</keyword>
<evidence type="ECO:0000256" key="4">
    <source>
        <dbReference type="ARBA" id="ARBA00023015"/>
    </source>
</evidence>
<sequence>MAVTAASSASPLSSADIAQIPSPSLPIGPQISHLLSEFANLSIQLFMIFSTTSPSASAGSSASTAKIYESLGVVDEKLARLLVMYSEHQRRQQRVEALVSTLRTLDSTWHESASTLHSCVSTLDPIVASGDLDRRAISTAQSSSLTPSSLLSYARLLAPFTSAPPSSLFPPELKLKGVGATDPTGRSLPMGAIPPFPTEAAMRRGRLQFGREGLMQGLGATEEVGVRPDSKAAPAEPTIPRADAAVRLEQEAKAHRVAGTGGAGAGQPHPGSGDGMDVEEFEFDLDLNPDL</sequence>
<dbReference type="AlphaFoldDB" id="A0A511KJ31"/>
<reference evidence="10 11" key="1">
    <citation type="submission" date="2019-07" db="EMBL/GenBank/DDBJ databases">
        <title>Rhodotorula toruloides NBRC10032 genome sequencing.</title>
        <authorList>
            <person name="Shida Y."/>
            <person name="Takaku H."/>
            <person name="Ogasawara W."/>
            <person name="Mori K."/>
        </authorList>
    </citation>
    <scope>NUCLEOTIDE SEQUENCE [LARGE SCALE GENOMIC DNA]</scope>
    <source>
        <strain evidence="10 11">NBRC10032</strain>
    </source>
</reference>
<dbReference type="EMBL" id="BJWK01000011">
    <property type="protein sequence ID" value="GEM10398.1"/>
    <property type="molecule type" value="Genomic_DNA"/>
</dbReference>
<dbReference type="GO" id="GO:0003712">
    <property type="term" value="F:transcription coregulator activity"/>
    <property type="evidence" value="ECO:0007669"/>
    <property type="project" value="InterPro"/>
</dbReference>
<evidence type="ECO:0000256" key="6">
    <source>
        <dbReference type="ARBA" id="ARBA00023242"/>
    </source>
</evidence>
<evidence type="ECO:0000256" key="9">
    <source>
        <dbReference type="SAM" id="MobiDB-lite"/>
    </source>
</evidence>
<gene>
    <name evidence="8" type="primary">MED4</name>
    <name evidence="10" type="ORF">Rt10032_c11g4415</name>
</gene>
<feature type="region of interest" description="Disordered" evidence="9">
    <location>
        <begin position="253"/>
        <end position="291"/>
    </location>
</feature>
<evidence type="ECO:0000256" key="7">
    <source>
        <dbReference type="ARBA" id="ARBA00031257"/>
    </source>
</evidence>
<comment type="subunit">
    <text evidence="8">Component of the Mediator complex.</text>
</comment>
<dbReference type="Pfam" id="PF10018">
    <property type="entry name" value="Med4"/>
    <property type="match status" value="1"/>
</dbReference>
<keyword evidence="6 8" id="KW-0539">Nucleus</keyword>
<dbReference type="Proteomes" id="UP000321518">
    <property type="component" value="Unassembled WGS sequence"/>
</dbReference>
<keyword evidence="5 8" id="KW-0804">Transcription</keyword>
<accession>A0A511KJ31</accession>
<keyword evidence="8" id="KW-0010">Activator</keyword>
<comment type="caution">
    <text evidence="10">The sequence shown here is derived from an EMBL/GenBank/DDBJ whole genome shotgun (WGS) entry which is preliminary data.</text>
</comment>
<comment type="similarity">
    <text evidence="2 8">Belongs to the Mediator complex subunit 4 family.</text>
</comment>
<evidence type="ECO:0000256" key="2">
    <source>
        <dbReference type="ARBA" id="ARBA00009626"/>
    </source>
</evidence>
<organism evidence="10 11">
    <name type="scientific">Rhodotorula toruloides</name>
    <name type="common">Yeast</name>
    <name type="synonym">Rhodosporidium toruloides</name>
    <dbReference type="NCBI Taxonomy" id="5286"/>
    <lineage>
        <taxon>Eukaryota</taxon>
        <taxon>Fungi</taxon>
        <taxon>Dikarya</taxon>
        <taxon>Basidiomycota</taxon>
        <taxon>Pucciniomycotina</taxon>
        <taxon>Microbotryomycetes</taxon>
        <taxon>Sporidiobolales</taxon>
        <taxon>Sporidiobolaceae</taxon>
        <taxon>Rhodotorula</taxon>
    </lineage>
</organism>
<evidence type="ECO:0000256" key="5">
    <source>
        <dbReference type="ARBA" id="ARBA00023163"/>
    </source>
</evidence>
<dbReference type="OrthoDB" id="10262892at2759"/>
<proteinExistence type="inferred from homology"/>
<dbReference type="InterPro" id="IPR019258">
    <property type="entry name" value="Mediator_Med4"/>
</dbReference>
<dbReference type="PANTHER" id="PTHR13208">
    <property type="entry name" value="MEDIATOR OF RNA POLYMERASE II TRANSCRIPTION SUBUNIT 4"/>
    <property type="match status" value="1"/>
</dbReference>
<comment type="subcellular location">
    <subcellularLocation>
        <location evidence="1 8">Nucleus</location>
    </subcellularLocation>
</comment>
<comment type="function">
    <text evidence="8">Component of the Mediator complex, a coactivator involved in the regulated transcription of nearly all RNA polymerase II-dependent genes. Mediator functions as a bridge to convey information from gene-specific regulatory proteins to the basal RNA polymerase II transcription machinery. Mediator is recruited to promoters by direct interactions with regulatory proteins and serves as a scaffold for the assembly of a functional preinitiation complex with RNA polymerase II and the general transcription factors.</text>
</comment>